<dbReference type="InterPro" id="IPR013108">
    <property type="entry name" value="Amidohydro_3"/>
</dbReference>
<evidence type="ECO:0000313" key="3">
    <source>
        <dbReference type="Proteomes" id="UP001646157"/>
    </source>
</evidence>
<accession>A0ABS2NHP9</accession>
<dbReference type="InterPro" id="IPR032466">
    <property type="entry name" value="Metal_Hydrolase"/>
</dbReference>
<sequence length="533" mass="61656">MKIIDNVYLFRPDKVENMKDIYHLVIDNGIIQGIHKGCSHKSGDEVIDGQQRTLMPSFTDSHIHLLRYGLMKKELDLRKVTTWDEVKMIVHDEYLEKEMEEHEWVVGRGIIDSQLKDIDHLLTAKDLKELKLDKPMFFLHDDGHECIVNDVALRIIKKDKDIAKYHDRFIEKDEMGNWTGRFKDTAVHFIKFHFREKSEEEIYQAVLAGLPHLLEYGITSVHTDDLNYAGSYDKVWKTYTDLEKQGKLPIRVYLHHYIYHLEDLENFLENDPKRTGDGTEKVRVGAIKIFLDGTQRLHTAAMRKPYQDKPETNGELIYTQHQLNEIVQLADDQNMQVTMHAIGDRTIEQAITALEKVGTAKMRHRIIHAQVLGHDLLERLAKLKPYIEIQPSFIMEEHDRTANWVGNDLEKYCNAWNSVDHLGIPYTSSSDSPIGYLSPMLGIHAAVNRTDLLGQPEGGWIPDEKLTVRQIASAYTETPAYLEFQENFRGKIEIGYAADFILLSENPIEVGSQDIKHIEVMESWVGGERVYKK</sequence>
<dbReference type="Gene3D" id="2.30.40.10">
    <property type="entry name" value="Urease, subunit C, domain 1"/>
    <property type="match status" value="1"/>
</dbReference>
<feature type="domain" description="Amidohydrolase 3" evidence="1">
    <location>
        <begin position="45"/>
        <end position="531"/>
    </location>
</feature>
<dbReference type="PANTHER" id="PTHR22642:SF2">
    <property type="entry name" value="PROTEIN LONG AFTER FAR-RED 3"/>
    <property type="match status" value="1"/>
</dbReference>
<organism evidence="2 3">
    <name type="scientific">Rossellomorea pakistanensis</name>
    <dbReference type="NCBI Taxonomy" id="992288"/>
    <lineage>
        <taxon>Bacteria</taxon>
        <taxon>Bacillati</taxon>
        <taxon>Bacillota</taxon>
        <taxon>Bacilli</taxon>
        <taxon>Bacillales</taxon>
        <taxon>Bacillaceae</taxon>
        <taxon>Rossellomorea</taxon>
    </lineage>
</organism>
<evidence type="ECO:0000313" key="2">
    <source>
        <dbReference type="EMBL" id="MBM7587066.1"/>
    </source>
</evidence>
<proteinExistence type="predicted"/>
<dbReference type="SUPFAM" id="SSF51338">
    <property type="entry name" value="Composite domain of metallo-dependent hydrolases"/>
    <property type="match status" value="1"/>
</dbReference>
<dbReference type="InterPro" id="IPR011059">
    <property type="entry name" value="Metal-dep_hydrolase_composite"/>
</dbReference>
<dbReference type="SUPFAM" id="SSF51556">
    <property type="entry name" value="Metallo-dependent hydrolases"/>
    <property type="match status" value="1"/>
</dbReference>
<dbReference type="Gene3D" id="3.10.310.70">
    <property type="match status" value="1"/>
</dbReference>
<dbReference type="Proteomes" id="UP001646157">
    <property type="component" value="Unassembled WGS sequence"/>
</dbReference>
<evidence type="ECO:0000259" key="1">
    <source>
        <dbReference type="Pfam" id="PF07969"/>
    </source>
</evidence>
<dbReference type="PANTHER" id="PTHR22642">
    <property type="entry name" value="IMIDAZOLONEPROPIONASE"/>
    <property type="match status" value="1"/>
</dbReference>
<dbReference type="Gene3D" id="3.20.20.140">
    <property type="entry name" value="Metal-dependent hydrolases"/>
    <property type="match status" value="1"/>
</dbReference>
<dbReference type="CDD" id="cd01300">
    <property type="entry name" value="YtcJ_like"/>
    <property type="match status" value="1"/>
</dbReference>
<reference evidence="2 3" key="1">
    <citation type="submission" date="2021-01" db="EMBL/GenBank/DDBJ databases">
        <title>Genomic Encyclopedia of Type Strains, Phase IV (KMG-IV): sequencing the most valuable type-strain genomes for metagenomic binning, comparative biology and taxonomic classification.</title>
        <authorList>
            <person name="Goeker M."/>
        </authorList>
    </citation>
    <scope>NUCLEOTIDE SEQUENCE [LARGE SCALE GENOMIC DNA]</scope>
    <source>
        <strain evidence="2 3">DSM 24834</strain>
    </source>
</reference>
<dbReference type="InterPro" id="IPR033932">
    <property type="entry name" value="YtcJ-like"/>
</dbReference>
<keyword evidence="3" id="KW-1185">Reference proteome</keyword>
<dbReference type="EMBL" id="JAFBDZ010000003">
    <property type="protein sequence ID" value="MBM7587066.1"/>
    <property type="molecule type" value="Genomic_DNA"/>
</dbReference>
<comment type="caution">
    <text evidence="2">The sequence shown here is derived from an EMBL/GenBank/DDBJ whole genome shotgun (WGS) entry which is preliminary data.</text>
</comment>
<gene>
    <name evidence="2" type="ORF">JOC86_003618</name>
</gene>
<protein>
    <submittedName>
        <fullName evidence="2">Amidohydrolase YtcJ</fullName>
    </submittedName>
</protein>
<dbReference type="RefSeq" id="WP_205174215.1">
    <property type="nucleotide sequence ID" value="NZ_JAFBDZ010000003.1"/>
</dbReference>
<name>A0ABS2NHP9_9BACI</name>
<dbReference type="Pfam" id="PF07969">
    <property type="entry name" value="Amidohydro_3"/>
    <property type="match status" value="1"/>
</dbReference>